<accession>A0A5S4V3Z1</accession>
<dbReference type="EMBL" id="VSSB01000001">
    <property type="protein sequence ID" value="TYL53734.1"/>
    <property type="molecule type" value="Genomic_DNA"/>
</dbReference>
<evidence type="ECO:0000313" key="2">
    <source>
        <dbReference type="EMBL" id="TYL53734.1"/>
    </source>
</evidence>
<keyword evidence="1" id="KW-0732">Signal</keyword>
<evidence type="ECO:0008006" key="4">
    <source>
        <dbReference type="Google" id="ProtNLM"/>
    </source>
</evidence>
<dbReference type="AlphaFoldDB" id="A0A5S4V3Z1"/>
<dbReference type="Proteomes" id="UP000325243">
    <property type="component" value="Unassembled WGS sequence"/>
</dbReference>
<organism evidence="2 3">
    <name type="scientific">Agromyces mariniharenae</name>
    <dbReference type="NCBI Taxonomy" id="2604423"/>
    <lineage>
        <taxon>Bacteria</taxon>
        <taxon>Bacillati</taxon>
        <taxon>Actinomycetota</taxon>
        <taxon>Actinomycetes</taxon>
        <taxon>Micrococcales</taxon>
        <taxon>Microbacteriaceae</taxon>
        <taxon>Agromyces</taxon>
    </lineage>
</organism>
<comment type="caution">
    <text evidence="2">The sequence shown here is derived from an EMBL/GenBank/DDBJ whole genome shotgun (WGS) entry which is preliminary data.</text>
</comment>
<name>A0A5S4V3Z1_9MICO</name>
<feature type="signal peptide" evidence="1">
    <location>
        <begin position="1"/>
        <end position="30"/>
    </location>
</feature>
<reference evidence="2 3" key="1">
    <citation type="submission" date="2019-08" db="EMBL/GenBank/DDBJ databases">
        <authorList>
            <person name="Hu J."/>
        </authorList>
    </citation>
    <scope>NUCLEOTIDE SEQUENCE [LARGE SCALE GENOMIC DNA]</scope>
    <source>
        <strain evidence="2 3">NEAU-184</strain>
    </source>
</reference>
<gene>
    <name evidence="2" type="ORF">FYC51_08810</name>
</gene>
<dbReference type="RefSeq" id="WP_148733200.1">
    <property type="nucleotide sequence ID" value="NZ_VSSB01000001.1"/>
</dbReference>
<sequence>MLRRRPTSLVALLIALLTTSSLLQPAQAVAVEDSTPQLVSLQRESGDVVAHGDEVAIAWSFDAPVESVMVTLRDGLGGVQYATAWVGSGGAASGVARIVVDTATWPGGTSVFGGLYYTWTAADGGWRSVQLDATGAVIWKSEGVGAVSPAGDRLGVAPFEVRSDVDLSVPPMLTSATRVSADTLRDGDVAEVAWQADRPLQSVRFRFRDLFGGRHFAEWSAWQSETGSPSTEGVARVPVLTSAWPGGATAFDGVEYTWAGGWISLGADGDVENRSPNGLADATLPGGTDLLSFTVESEVDLSAVPKLLSAQRISPDVVVDGDEVVVRWAFDGPVASVNITVRDAIGRLHVLSSGWSSTPSATGESRAVVEDADWAAGPVQLHELNYTWGWGTGSEWAVLNADGDVVSISDPDADLPSARDAMNVAPFEVRSGVDLTKPASLTSVSRVSADVLADGETLEIAWTADRPLDRIIFRLRDGLGVQHTAWWSMWSGGENVRRTEGVVRVEIDTATWSGGETVFDGVEYGWLGGSMSLDADGDVVFREPSGIADAALPEGGLDDLAFTVDSDIDLAAVPSVISVTRESADVLAGGGELRIAWETDAPVTWMSFQFEDGFGRQQYVWWVGDPSTSGVMTATIDAATWAPGDSELVQVRYSTPTDHTLALARDGSQWSKWPAGIDDAKPYVPGFAALDFELDSDVVFEAVPVPAPTFTDATCDAPAHLKLEDFPHGWWSWGETFGDQLDGEPWGIQVGKPYVVTAIFDDGWGTTGQAQWTFRLTDPGSCEPELELTSAPVPIVTGDPSVGSTLAADAGAWEPAPVELSYQWFRDGLPVPAAEDDRYELTAADAGTTVTVEVTGTKTGYRTTARMSEPVEVQQPSTRDIPAVVHDALDELGPRRLVVRTEPGVIGRMISQAIAASKGAPRSDAEVDVFAASAQYSAEHFAPGVEVVYVASGVGLRAAPTVDALDGPLLLVTPSSIPPVVEAELARLQPKRIVVLDGARGIGRPVVQALEGYLH</sequence>
<evidence type="ECO:0000256" key="1">
    <source>
        <dbReference type="SAM" id="SignalP"/>
    </source>
</evidence>
<proteinExistence type="predicted"/>
<feature type="chain" id="PRO_5038655864" description="Ig-like domain-containing protein" evidence="1">
    <location>
        <begin position="31"/>
        <end position="1015"/>
    </location>
</feature>
<protein>
    <recommendedName>
        <fullName evidence="4">Ig-like domain-containing protein</fullName>
    </recommendedName>
</protein>
<evidence type="ECO:0000313" key="3">
    <source>
        <dbReference type="Proteomes" id="UP000325243"/>
    </source>
</evidence>
<dbReference type="Gene3D" id="2.60.40.2700">
    <property type="match status" value="1"/>
</dbReference>
<keyword evidence="3" id="KW-1185">Reference proteome</keyword>